<organism evidence="1 2">
    <name type="scientific">Araneus ventricosus</name>
    <name type="common">Orbweaver spider</name>
    <name type="synonym">Epeira ventricosa</name>
    <dbReference type="NCBI Taxonomy" id="182803"/>
    <lineage>
        <taxon>Eukaryota</taxon>
        <taxon>Metazoa</taxon>
        <taxon>Ecdysozoa</taxon>
        <taxon>Arthropoda</taxon>
        <taxon>Chelicerata</taxon>
        <taxon>Arachnida</taxon>
        <taxon>Araneae</taxon>
        <taxon>Araneomorphae</taxon>
        <taxon>Entelegynae</taxon>
        <taxon>Araneoidea</taxon>
        <taxon>Araneidae</taxon>
        <taxon>Araneus</taxon>
    </lineage>
</organism>
<comment type="caution">
    <text evidence="1">The sequence shown here is derived from an EMBL/GenBank/DDBJ whole genome shotgun (WGS) entry which is preliminary data.</text>
</comment>
<accession>A0A4Y2HHV0</accession>
<keyword evidence="2" id="KW-1185">Reference proteome</keyword>
<gene>
    <name evidence="1" type="ORF">AVEN_211841_1</name>
</gene>
<dbReference type="Proteomes" id="UP000499080">
    <property type="component" value="Unassembled WGS sequence"/>
</dbReference>
<name>A0A4Y2HHV0_ARAVE</name>
<sequence length="96" mass="10995">MPSFHNRSYLSFMPSALNESLPKSKHFDYTMILFLSHFGADAWFGKRRVPNGVKRELVNVRLKGQYRPIAARPNRDGSSSSPEIILKAFIFVSYSN</sequence>
<evidence type="ECO:0000313" key="2">
    <source>
        <dbReference type="Proteomes" id="UP000499080"/>
    </source>
</evidence>
<dbReference type="EMBL" id="BGPR01001951">
    <property type="protein sequence ID" value="GBM64922.1"/>
    <property type="molecule type" value="Genomic_DNA"/>
</dbReference>
<dbReference type="AlphaFoldDB" id="A0A4Y2HHV0"/>
<protein>
    <submittedName>
        <fullName evidence="1">Uncharacterized protein</fullName>
    </submittedName>
</protein>
<reference evidence="1 2" key="1">
    <citation type="journal article" date="2019" name="Sci. Rep.">
        <title>Orb-weaving spider Araneus ventricosus genome elucidates the spidroin gene catalogue.</title>
        <authorList>
            <person name="Kono N."/>
            <person name="Nakamura H."/>
            <person name="Ohtoshi R."/>
            <person name="Moran D.A.P."/>
            <person name="Shinohara A."/>
            <person name="Yoshida Y."/>
            <person name="Fujiwara M."/>
            <person name="Mori M."/>
            <person name="Tomita M."/>
            <person name="Arakawa K."/>
        </authorList>
    </citation>
    <scope>NUCLEOTIDE SEQUENCE [LARGE SCALE GENOMIC DNA]</scope>
</reference>
<proteinExistence type="predicted"/>
<evidence type="ECO:0000313" key="1">
    <source>
        <dbReference type="EMBL" id="GBM64922.1"/>
    </source>
</evidence>